<dbReference type="OrthoDB" id="413746at2759"/>
<feature type="region of interest" description="Disordered" evidence="1">
    <location>
        <begin position="51"/>
        <end position="94"/>
    </location>
</feature>
<name>K0S4A3_THAOC</name>
<dbReference type="AlphaFoldDB" id="K0S4A3"/>
<organism evidence="2 3">
    <name type="scientific">Thalassiosira oceanica</name>
    <name type="common">Marine diatom</name>
    <dbReference type="NCBI Taxonomy" id="159749"/>
    <lineage>
        <taxon>Eukaryota</taxon>
        <taxon>Sar</taxon>
        <taxon>Stramenopiles</taxon>
        <taxon>Ochrophyta</taxon>
        <taxon>Bacillariophyta</taxon>
        <taxon>Coscinodiscophyceae</taxon>
        <taxon>Thalassiosirophycidae</taxon>
        <taxon>Thalassiosirales</taxon>
        <taxon>Thalassiosiraceae</taxon>
        <taxon>Thalassiosira</taxon>
    </lineage>
</organism>
<evidence type="ECO:0000313" key="2">
    <source>
        <dbReference type="EMBL" id="EJK53682.1"/>
    </source>
</evidence>
<dbReference type="EMBL" id="AGNL01037265">
    <property type="protein sequence ID" value="EJK53682.1"/>
    <property type="molecule type" value="Genomic_DNA"/>
</dbReference>
<protein>
    <submittedName>
        <fullName evidence="2">Uncharacterized protein</fullName>
    </submittedName>
</protein>
<feature type="non-terminal residue" evidence="2">
    <location>
        <position position="1"/>
    </location>
</feature>
<proteinExistence type="predicted"/>
<comment type="caution">
    <text evidence="2">The sequence shown here is derived from an EMBL/GenBank/DDBJ whole genome shotgun (WGS) entry which is preliminary data.</text>
</comment>
<accession>K0S4A3</accession>
<sequence length="197" mass="21923">IRTLLMLRGGHGDDVLRERWFYTGPSPLVEFSLISFLQTLRASTGRRDEHFSGKANNIRAPRRKKEYDKEDLIREERGDSATAQAPAKGGLPPVPDFVKRKATQNQENTDLDQGLTGQGLVTFRTPQEAVGEDAKILLQPTMGVHRPSSNAVFAFAEGYDLKVYATFIESLKQTGFAGDVVLAVSDTKKMKTDVFDY</sequence>
<evidence type="ECO:0000256" key="1">
    <source>
        <dbReference type="SAM" id="MobiDB-lite"/>
    </source>
</evidence>
<feature type="compositionally biased region" description="Basic and acidic residues" evidence="1">
    <location>
        <begin position="65"/>
        <end position="79"/>
    </location>
</feature>
<evidence type="ECO:0000313" key="3">
    <source>
        <dbReference type="Proteomes" id="UP000266841"/>
    </source>
</evidence>
<dbReference type="Proteomes" id="UP000266841">
    <property type="component" value="Unassembled WGS sequence"/>
</dbReference>
<reference evidence="2 3" key="1">
    <citation type="journal article" date="2012" name="Genome Biol.">
        <title>Genome and low-iron response of an oceanic diatom adapted to chronic iron limitation.</title>
        <authorList>
            <person name="Lommer M."/>
            <person name="Specht M."/>
            <person name="Roy A.S."/>
            <person name="Kraemer L."/>
            <person name="Andreson R."/>
            <person name="Gutowska M.A."/>
            <person name="Wolf J."/>
            <person name="Bergner S.V."/>
            <person name="Schilhabel M.B."/>
            <person name="Klostermeier U.C."/>
            <person name="Beiko R.G."/>
            <person name="Rosenstiel P."/>
            <person name="Hippler M."/>
            <person name="Laroche J."/>
        </authorList>
    </citation>
    <scope>NUCLEOTIDE SEQUENCE [LARGE SCALE GENOMIC DNA]</scope>
    <source>
        <strain evidence="2 3">CCMP1005</strain>
    </source>
</reference>
<gene>
    <name evidence="2" type="ORF">THAOC_26827</name>
</gene>
<keyword evidence="3" id="KW-1185">Reference proteome</keyword>